<comment type="similarity">
    <text evidence="8">Belongs to the binding-protein-dependent transport system permease family. OppBC subfamily.</text>
</comment>
<dbReference type="InterPro" id="IPR035906">
    <property type="entry name" value="MetI-like_sf"/>
</dbReference>
<comment type="caution">
    <text evidence="11">The sequence shown here is derived from an EMBL/GenBank/DDBJ whole genome shotgun (WGS) entry which is preliminary data.</text>
</comment>
<evidence type="ECO:0000256" key="6">
    <source>
        <dbReference type="ARBA" id="ARBA00022989"/>
    </source>
</evidence>
<dbReference type="PANTHER" id="PTHR43386:SF5">
    <property type="entry name" value="PUTRESCINE EXPORT SYSTEM PERMEASE PROTEIN SAPC"/>
    <property type="match status" value="1"/>
</dbReference>
<evidence type="ECO:0000259" key="10">
    <source>
        <dbReference type="PROSITE" id="PS50928"/>
    </source>
</evidence>
<dbReference type="Pfam" id="PF00528">
    <property type="entry name" value="BPD_transp_1"/>
    <property type="match status" value="1"/>
</dbReference>
<evidence type="ECO:0000256" key="3">
    <source>
        <dbReference type="ARBA" id="ARBA00022475"/>
    </source>
</evidence>
<evidence type="ECO:0000256" key="7">
    <source>
        <dbReference type="ARBA" id="ARBA00023136"/>
    </source>
</evidence>
<dbReference type="Proteomes" id="UP001596996">
    <property type="component" value="Unassembled WGS sequence"/>
</dbReference>
<evidence type="ECO:0000256" key="1">
    <source>
        <dbReference type="ARBA" id="ARBA00004429"/>
    </source>
</evidence>
<proteinExistence type="inferred from homology"/>
<feature type="transmembrane region" description="Helical" evidence="9">
    <location>
        <begin position="158"/>
        <end position="177"/>
    </location>
</feature>
<feature type="transmembrane region" description="Helical" evidence="9">
    <location>
        <begin position="96"/>
        <end position="121"/>
    </location>
</feature>
<keyword evidence="6 9" id="KW-1133">Transmembrane helix</keyword>
<keyword evidence="4" id="KW-0997">Cell inner membrane</keyword>
<evidence type="ECO:0000256" key="2">
    <source>
        <dbReference type="ARBA" id="ARBA00022448"/>
    </source>
</evidence>
<sequence>MQDKEPEDFRQTMAFKQIWQLFYKDKVALFSLYLFMLLVLTALFSSILAPYPSDMQFVGFELMPPSWVEGGKISYFFGTDDIGRDLFSRLIIGTSYTLGSALIVVTITVILGSLLGIWAGMSRGLKSRFLGHFFDTFLSIPILLIAIVIATLMKPSLVNAMLAITLALLPYFIHEIYQSIQKELKKEYILMLRLEGASNWILLKETILPNIYVSYIREIAKLFTIAILDISALSFISLGAERPTPEWGAMIKDSLPLIYLAPWTVILPGLAIIVTVLIGLTLSNGISKAVEKYYK</sequence>
<protein>
    <submittedName>
        <fullName evidence="11">ABC transporter permease subunit</fullName>
    </submittedName>
</protein>
<dbReference type="Gene3D" id="1.10.3720.10">
    <property type="entry name" value="MetI-like"/>
    <property type="match status" value="1"/>
</dbReference>
<dbReference type="SUPFAM" id="SSF161098">
    <property type="entry name" value="MetI-like"/>
    <property type="match status" value="1"/>
</dbReference>
<dbReference type="PROSITE" id="PS50928">
    <property type="entry name" value="ABC_TM1"/>
    <property type="match status" value="1"/>
</dbReference>
<feature type="transmembrane region" description="Helical" evidence="9">
    <location>
        <begin position="222"/>
        <end position="240"/>
    </location>
</feature>
<evidence type="ECO:0000256" key="5">
    <source>
        <dbReference type="ARBA" id="ARBA00022692"/>
    </source>
</evidence>
<feature type="transmembrane region" description="Helical" evidence="9">
    <location>
        <begin position="27"/>
        <end position="49"/>
    </location>
</feature>
<dbReference type="PANTHER" id="PTHR43386">
    <property type="entry name" value="OLIGOPEPTIDE TRANSPORT SYSTEM PERMEASE PROTEIN APPC"/>
    <property type="match status" value="1"/>
</dbReference>
<organism evidence="11 12">
    <name type="scientific">Seminibacterium arietis</name>
    <dbReference type="NCBI Taxonomy" id="1173502"/>
    <lineage>
        <taxon>Bacteria</taxon>
        <taxon>Pseudomonadati</taxon>
        <taxon>Pseudomonadota</taxon>
        <taxon>Gammaproteobacteria</taxon>
        <taxon>Pasteurellales</taxon>
        <taxon>Pasteurellaceae</taxon>
        <taxon>Seminibacterium</taxon>
    </lineage>
</organism>
<evidence type="ECO:0000313" key="11">
    <source>
        <dbReference type="EMBL" id="MFD0965412.1"/>
    </source>
</evidence>
<dbReference type="EMBL" id="JBHTJN010000001">
    <property type="protein sequence ID" value="MFD0965412.1"/>
    <property type="molecule type" value="Genomic_DNA"/>
</dbReference>
<evidence type="ECO:0000256" key="4">
    <source>
        <dbReference type="ARBA" id="ARBA00022519"/>
    </source>
</evidence>
<comment type="subcellular location">
    <subcellularLocation>
        <location evidence="1">Cell inner membrane</location>
        <topology evidence="1">Multi-pass membrane protein</topology>
    </subcellularLocation>
    <subcellularLocation>
        <location evidence="9">Cell membrane</location>
        <topology evidence="9">Multi-pass membrane protein</topology>
    </subcellularLocation>
</comment>
<dbReference type="Pfam" id="PF12911">
    <property type="entry name" value="OppC_N"/>
    <property type="match status" value="1"/>
</dbReference>
<keyword evidence="3" id="KW-1003">Cell membrane</keyword>
<keyword evidence="5 9" id="KW-0812">Transmembrane</keyword>
<feature type="transmembrane region" description="Helical" evidence="9">
    <location>
        <begin position="133"/>
        <end position="152"/>
    </location>
</feature>
<feature type="domain" description="ABC transmembrane type-1" evidence="10">
    <location>
        <begin position="94"/>
        <end position="283"/>
    </location>
</feature>
<gene>
    <name evidence="11" type="ORF">ACFQ02_00830</name>
</gene>
<dbReference type="InterPro" id="IPR000515">
    <property type="entry name" value="MetI-like"/>
</dbReference>
<dbReference type="InterPro" id="IPR050366">
    <property type="entry name" value="BP-dependent_transpt_permease"/>
</dbReference>
<keyword evidence="7 9" id="KW-0472">Membrane</keyword>
<name>A0ABW3I6X4_9PAST</name>
<reference evidence="12" key="1">
    <citation type="journal article" date="2019" name="Int. J. Syst. Evol. Microbiol.">
        <title>The Global Catalogue of Microorganisms (GCM) 10K type strain sequencing project: providing services to taxonomists for standard genome sequencing and annotation.</title>
        <authorList>
            <consortium name="The Broad Institute Genomics Platform"/>
            <consortium name="The Broad Institute Genome Sequencing Center for Infectious Disease"/>
            <person name="Wu L."/>
            <person name="Ma J."/>
        </authorList>
    </citation>
    <scope>NUCLEOTIDE SEQUENCE [LARGE SCALE GENOMIC DNA]</scope>
    <source>
        <strain evidence="12">CCUG 61707</strain>
    </source>
</reference>
<evidence type="ECO:0000313" key="12">
    <source>
        <dbReference type="Proteomes" id="UP001596996"/>
    </source>
</evidence>
<dbReference type="CDD" id="cd06261">
    <property type="entry name" value="TM_PBP2"/>
    <property type="match status" value="1"/>
</dbReference>
<accession>A0ABW3I6X4</accession>
<feature type="transmembrane region" description="Helical" evidence="9">
    <location>
        <begin position="260"/>
        <end position="282"/>
    </location>
</feature>
<dbReference type="InterPro" id="IPR025966">
    <property type="entry name" value="OppC_N"/>
</dbReference>
<dbReference type="RefSeq" id="WP_380818071.1">
    <property type="nucleotide sequence ID" value="NZ_JBHTJN010000001.1"/>
</dbReference>
<keyword evidence="2 9" id="KW-0813">Transport</keyword>
<keyword evidence="12" id="KW-1185">Reference proteome</keyword>
<evidence type="ECO:0000256" key="9">
    <source>
        <dbReference type="RuleBase" id="RU363032"/>
    </source>
</evidence>
<evidence type="ECO:0000256" key="8">
    <source>
        <dbReference type="ARBA" id="ARBA00024202"/>
    </source>
</evidence>